<organism evidence="1 2">
    <name type="scientific">Cellulophaga fucicola</name>
    <dbReference type="NCBI Taxonomy" id="76595"/>
    <lineage>
        <taxon>Bacteria</taxon>
        <taxon>Pseudomonadati</taxon>
        <taxon>Bacteroidota</taxon>
        <taxon>Flavobacteriia</taxon>
        <taxon>Flavobacteriales</taxon>
        <taxon>Flavobacteriaceae</taxon>
        <taxon>Cellulophaga</taxon>
    </lineage>
</organism>
<dbReference type="Proteomes" id="UP000183257">
    <property type="component" value="Unassembled WGS sequence"/>
</dbReference>
<proteinExistence type="predicted"/>
<dbReference type="AlphaFoldDB" id="A0A1K1NU50"/>
<evidence type="ECO:0000313" key="2">
    <source>
        <dbReference type="Proteomes" id="UP000183257"/>
    </source>
</evidence>
<dbReference type="EMBL" id="FPIY01000002">
    <property type="protein sequence ID" value="SFW39008.1"/>
    <property type="molecule type" value="Genomic_DNA"/>
</dbReference>
<reference evidence="2" key="1">
    <citation type="submission" date="2016-11" db="EMBL/GenBank/DDBJ databases">
        <authorList>
            <person name="Varghese N."/>
            <person name="Submissions S."/>
        </authorList>
    </citation>
    <scope>NUCLEOTIDE SEQUENCE [LARGE SCALE GENOMIC DNA]</scope>
    <source>
        <strain evidence="2">DSM 24786</strain>
    </source>
</reference>
<protein>
    <submittedName>
        <fullName evidence="1">Uncharacterized protein</fullName>
    </submittedName>
</protein>
<accession>A0A1K1NU50</accession>
<dbReference type="OrthoDB" id="1431494at2"/>
<name>A0A1K1NU50_9FLAO</name>
<dbReference type="RefSeq" id="WP_072303064.1">
    <property type="nucleotide sequence ID" value="NZ_CBDUMO010000071.1"/>
</dbReference>
<keyword evidence="2" id="KW-1185">Reference proteome</keyword>
<dbReference type="STRING" id="76595.SAMN05660313_01379"/>
<sequence length="158" mass="18053">MTIDSIKQKLNTAGIYHSDSPILNRPTVIGYEKKFKLSWAATQLNTFVVATDFKDEKITPAIIDKHLTDAFNFTKKNYTGWPRGLQSAIGVISIIISNSVDEDAKEYCIKLKSGKKWAGFTIPVIFNPDTKEVYQFTNSPLWGRLYYPHFKKMINNLK</sequence>
<evidence type="ECO:0000313" key="1">
    <source>
        <dbReference type="EMBL" id="SFW39008.1"/>
    </source>
</evidence>
<gene>
    <name evidence="1" type="ORF">SAMN05660313_01379</name>
</gene>